<dbReference type="PANTHER" id="PTHR42643">
    <property type="entry name" value="IONOTROPIC RECEPTOR 20A-RELATED"/>
    <property type="match status" value="1"/>
</dbReference>
<evidence type="ECO:0000256" key="4">
    <source>
        <dbReference type="ARBA" id="ARBA00022989"/>
    </source>
</evidence>
<accession>A0ABM3V9P1</accession>
<dbReference type="RefSeq" id="XP_058982513.1">
    <property type="nucleotide sequence ID" value="XM_059126530.1"/>
</dbReference>
<organism evidence="9 10">
    <name type="scientific">Musca domestica</name>
    <name type="common">House fly</name>
    <dbReference type="NCBI Taxonomy" id="7370"/>
    <lineage>
        <taxon>Eukaryota</taxon>
        <taxon>Metazoa</taxon>
        <taxon>Ecdysozoa</taxon>
        <taxon>Arthropoda</taxon>
        <taxon>Hexapoda</taxon>
        <taxon>Insecta</taxon>
        <taxon>Pterygota</taxon>
        <taxon>Neoptera</taxon>
        <taxon>Endopterygota</taxon>
        <taxon>Diptera</taxon>
        <taxon>Brachycera</taxon>
        <taxon>Muscomorpha</taxon>
        <taxon>Muscoidea</taxon>
        <taxon>Muscidae</taxon>
        <taxon>Musca</taxon>
    </lineage>
</organism>
<name>A0ABM3V9P1_MUSDO</name>
<protein>
    <submittedName>
        <fullName evidence="10">Uncharacterized protein LOC131804131</fullName>
    </submittedName>
</protein>
<evidence type="ECO:0000313" key="9">
    <source>
        <dbReference type="Proteomes" id="UP001652621"/>
    </source>
</evidence>
<evidence type="ECO:0000256" key="1">
    <source>
        <dbReference type="ARBA" id="ARBA00004651"/>
    </source>
</evidence>
<evidence type="ECO:0000256" key="8">
    <source>
        <dbReference type="SAM" id="Phobius"/>
    </source>
</evidence>
<comment type="subcellular location">
    <subcellularLocation>
        <location evidence="1">Cell membrane</location>
        <topology evidence="1">Multi-pass membrane protein</topology>
    </subcellularLocation>
</comment>
<feature type="transmembrane region" description="Helical" evidence="8">
    <location>
        <begin position="312"/>
        <end position="332"/>
    </location>
</feature>
<reference evidence="10" key="1">
    <citation type="submission" date="2025-08" db="UniProtKB">
        <authorList>
            <consortium name="RefSeq"/>
        </authorList>
    </citation>
    <scope>IDENTIFICATION</scope>
    <source>
        <strain evidence="10">Aabys</strain>
        <tissue evidence="10">Whole body</tissue>
    </source>
</reference>
<gene>
    <name evidence="10" type="primary">LOC131804131</name>
</gene>
<evidence type="ECO:0000256" key="3">
    <source>
        <dbReference type="ARBA" id="ARBA00022692"/>
    </source>
</evidence>
<evidence type="ECO:0000256" key="2">
    <source>
        <dbReference type="ARBA" id="ARBA00022475"/>
    </source>
</evidence>
<proteinExistence type="predicted"/>
<dbReference type="GeneID" id="131804131"/>
<keyword evidence="9" id="KW-1185">Reference proteome</keyword>
<sequence length="414" mass="48558">MENLEIPTINFRGNTNTTTPIKCNFYKFVVVPLCGTEAKDKQLLKFLWQQMKTISLSKFLLIAKPHERNDYIRNILQFGVENKALNTMVVKESFVELREIFLPQIYPKFKMIIKNMADFEYYPDPLKNMHQYPLQIGIVNSSYRAYISKTFENQIHLSGYLGSFFTEFARKHNATIQKPNKMLGVEHYYFSKHLQNLLENGTYEMLAEISVDIFGMNLDFSVMYDFLDWCLMVPMEQPLNSYEYYIITFDKQILILILCSLISLSVLLGMTSNIKRVKSLTFPDLFFNIYVFNGLLGQSFKTEPTPATIRMFLYSLIFLQGTIFNTAFVTHLQTFKATPTLQKPILTLDDMRKANLKFALIKEEEDLIKTQYLLSGYETVCQSMEADEFYHRRNGFDTQYAYTVPSDRWNVYKE</sequence>
<evidence type="ECO:0000256" key="7">
    <source>
        <dbReference type="ARBA" id="ARBA00023180"/>
    </source>
</evidence>
<keyword evidence="3 8" id="KW-0812">Transmembrane</keyword>
<dbReference type="InterPro" id="IPR052192">
    <property type="entry name" value="Insect_Ionotropic_Sensory_Rcpt"/>
</dbReference>
<keyword evidence="7" id="KW-0325">Glycoprotein</keyword>
<keyword evidence="6" id="KW-0675">Receptor</keyword>
<feature type="transmembrane region" description="Helical" evidence="8">
    <location>
        <begin position="253"/>
        <end position="270"/>
    </location>
</feature>
<keyword evidence="2" id="KW-1003">Cell membrane</keyword>
<evidence type="ECO:0000256" key="5">
    <source>
        <dbReference type="ARBA" id="ARBA00023136"/>
    </source>
</evidence>
<evidence type="ECO:0000313" key="10">
    <source>
        <dbReference type="RefSeq" id="XP_058982513.1"/>
    </source>
</evidence>
<evidence type="ECO:0000256" key="6">
    <source>
        <dbReference type="ARBA" id="ARBA00023170"/>
    </source>
</evidence>
<dbReference type="Proteomes" id="UP001652621">
    <property type="component" value="Unplaced"/>
</dbReference>
<dbReference type="PANTHER" id="PTHR42643:SF41">
    <property type="entry name" value="IONOTROPIC RECEPTOR 20A-RELATED"/>
    <property type="match status" value="1"/>
</dbReference>
<keyword evidence="5 8" id="KW-0472">Membrane</keyword>
<keyword evidence="4 8" id="KW-1133">Transmembrane helix</keyword>